<gene>
    <name evidence="5" type="ORF">HNV11_10340</name>
</gene>
<feature type="transmembrane region" description="Helical" evidence="2">
    <location>
        <begin position="6"/>
        <end position="23"/>
    </location>
</feature>
<accession>A0A6M5Y948</accession>
<feature type="transmembrane region" description="Helical" evidence="2">
    <location>
        <begin position="99"/>
        <end position="121"/>
    </location>
</feature>
<proteinExistence type="predicted"/>
<keyword evidence="5" id="KW-0808">Transferase</keyword>
<evidence type="ECO:0000256" key="2">
    <source>
        <dbReference type="SAM" id="Phobius"/>
    </source>
</evidence>
<dbReference type="PANTHER" id="PTHR34220:SF7">
    <property type="entry name" value="SENSOR HISTIDINE KINASE YPDA"/>
    <property type="match status" value="1"/>
</dbReference>
<evidence type="ECO:0000259" key="4">
    <source>
        <dbReference type="Pfam" id="PF07695"/>
    </source>
</evidence>
<feature type="transmembrane region" description="Helical" evidence="2">
    <location>
        <begin position="127"/>
        <end position="145"/>
    </location>
</feature>
<dbReference type="InterPro" id="IPR010559">
    <property type="entry name" value="Sig_transdc_His_kin_internal"/>
</dbReference>
<dbReference type="KEGG" id="stae:HNV11_10340"/>
<keyword evidence="2" id="KW-0812">Transmembrane</keyword>
<feature type="transmembrane region" description="Helical" evidence="2">
    <location>
        <begin position="32"/>
        <end position="49"/>
    </location>
</feature>
<reference evidence="5 6" key="1">
    <citation type="submission" date="2020-05" db="EMBL/GenBank/DDBJ databases">
        <title>Genome sequencing of Spirosoma sp. TS118.</title>
        <authorList>
            <person name="Lee J.-H."/>
            <person name="Jeong S."/>
            <person name="Zhao L."/>
            <person name="Jung J.-H."/>
            <person name="Kim M.-K."/>
            <person name="Lim S."/>
        </authorList>
    </citation>
    <scope>NUCLEOTIDE SEQUENCE [LARGE SCALE GENOMIC DNA]</scope>
    <source>
        <strain evidence="5 6">TS118</strain>
    </source>
</reference>
<evidence type="ECO:0000313" key="5">
    <source>
        <dbReference type="EMBL" id="QJW89751.1"/>
    </source>
</evidence>
<dbReference type="InterPro" id="IPR011623">
    <property type="entry name" value="7TMR_DISM_rcpt_extracell_dom1"/>
</dbReference>
<keyword evidence="1" id="KW-0175">Coiled coil</keyword>
<feature type="coiled-coil region" evidence="1">
    <location>
        <begin position="239"/>
        <end position="266"/>
    </location>
</feature>
<dbReference type="PANTHER" id="PTHR34220">
    <property type="entry name" value="SENSOR HISTIDINE KINASE YPDA"/>
    <property type="match status" value="1"/>
</dbReference>
<protein>
    <submittedName>
        <fullName evidence="5">Histidine kinase</fullName>
    </submittedName>
</protein>
<evidence type="ECO:0000256" key="1">
    <source>
        <dbReference type="SAM" id="Coils"/>
    </source>
</evidence>
<keyword evidence="2" id="KW-1133">Transmembrane helix</keyword>
<keyword evidence="5" id="KW-0418">Kinase</keyword>
<sequence>MIYETWLLLFLGILIAMLLYNIVQWALYRERIYGLYTLYMVIWLGYFSVRQLMPLSDNVWSFVRITGSMLAYVVYYEFTIAFLNLGVTQPKLLKVFRATQVGLLVYVLIEAGFCFLSNFWQQPAHDLAHLVVQLILAGLSGYIIFSIYQRKDFLTRLFITGSAFLMLGAFTSMMLTRTWAGAHLAVFWQAPLTYIQLGIVLELLFFSLGLAYRHRQDAIKKVMFEQALSRERWQRWQAQLEAELAVQRLKQEVTEMQMKALQAQLSPHFLFNSLNSLSSLIAESPSRAEHFVDELSNVYRYLLEANDRELTTLATEMKFINSYYHLLKTRYGQGINLEVAINDLYQTRQLPPLTLQLLVENAVKPNVVSADNPLFIHISTNQNGTLLVRNNLQRKRINRMASTKKGLQNISMKYKLLNQPTPEFRETDDSFSVLIPLLPSSTQFTV</sequence>
<feature type="transmembrane region" description="Helical" evidence="2">
    <location>
        <begin position="69"/>
        <end position="87"/>
    </location>
</feature>
<keyword evidence="2" id="KW-0472">Membrane</keyword>
<dbReference type="InterPro" id="IPR050640">
    <property type="entry name" value="Bact_2-comp_sensor_kinase"/>
</dbReference>
<feature type="domain" description="7TM-DISM receptor extracellular" evidence="4">
    <location>
        <begin position="5"/>
        <end position="213"/>
    </location>
</feature>
<keyword evidence="6" id="KW-1185">Reference proteome</keyword>
<dbReference type="Proteomes" id="UP000502756">
    <property type="component" value="Chromosome"/>
</dbReference>
<feature type="domain" description="Signal transduction histidine kinase internal region" evidence="3">
    <location>
        <begin position="256"/>
        <end position="333"/>
    </location>
</feature>
<feature type="transmembrane region" description="Helical" evidence="2">
    <location>
        <begin position="157"/>
        <end position="180"/>
    </location>
</feature>
<dbReference type="GO" id="GO:0000155">
    <property type="term" value="F:phosphorelay sensor kinase activity"/>
    <property type="evidence" value="ECO:0007669"/>
    <property type="project" value="InterPro"/>
</dbReference>
<organism evidence="5 6">
    <name type="scientific">Spirosoma taeanense</name>
    <dbReference type="NCBI Taxonomy" id="2735870"/>
    <lineage>
        <taxon>Bacteria</taxon>
        <taxon>Pseudomonadati</taxon>
        <taxon>Bacteroidota</taxon>
        <taxon>Cytophagia</taxon>
        <taxon>Cytophagales</taxon>
        <taxon>Cytophagaceae</taxon>
        <taxon>Spirosoma</taxon>
    </lineage>
</organism>
<name>A0A6M5Y948_9BACT</name>
<dbReference type="Pfam" id="PF07695">
    <property type="entry name" value="7TMR-DISM_7TM"/>
    <property type="match status" value="1"/>
</dbReference>
<dbReference type="GO" id="GO:0016020">
    <property type="term" value="C:membrane"/>
    <property type="evidence" value="ECO:0007669"/>
    <property type="project" value="InterPro"/>
</dbReference>
<dbReference type="Pfam" id="PF06580">
    <property type="entry name" value="His_kinase"/>
    <property type="match status" value="1"/>
</dbReference>
<dbReference type="AlphaFoldDB" id="A0A6M5Y948"/>
<dbReference type="RefSeq" id="WP_171739591.1">
    <property type="nucleotide sequence ID" value="NZ_CP053435.1"/>
</dbReference>
<feature type="transmembrane region" description="Helical" evidence="2">
    <location>
        <begin position="192"/>
        <end position="212"/>
    </location>
</feature>
<evidence type="ECO:0000259" key="3">
    <source>
        <dbReference type="Pfam" id="PF06580"/>
    </source>
</evidence>
<dbReference type="EMBL" id="CP053435">
    <property type="protein sequence ID" value="QJW89751.1"/>
    <property type="molecule type" value="Genomic_DNA"/>
</dbReference>
<evidence type="ECO:0000313" key="6">
    <source>
        <dbReference type="Proteomes" id="UP000502756"/>
    </source>
</evidence>